<dbReference type="Proteomes" id="UP000503162">
    <property type="component" value="Chromosome"/>
</dbReference>
<dbReference type="RefSeq" id="WP_166223012.1">
    <property type="nucleotide sequence ID" value="NZ_CP049989.1"/>
</dbReference>
<dbReference type="AlphaFoldDB" id="A0A6G8IC60"/>
<evidence type="ECO:0000313" key="3">
    <source>
        <dbReference type="Proteomes" id="UP000503162"/>
    </source>
</evidence>
<sequence length="483" mass="49293">MKLKHIAAIASLAAAAPAFAATGSLQALYNVTAARTVYISGASALTGSLASAVGALCQGGVANVRTLSVGGSTSDGRVFVCTTSSAGPAAGVFNAPFAVVKRDTNGSFDGVGPVIKGSALTTWANVGNCDDVALNCARDTTTAIVPNGGLSDVETAIWRGLSNTGALSQPVPVPTGITLETGFAGQGFGIMVSEELYKAMQTQQKAAGRLPSTCTVGDFTAGACQPSISKAEYTAVVRGDAFNYAFNAALTGTNDPINLCRRVETSGTQAASNAYFLNNPCGNGNPTFGAIPPKAVDFSGGTAVSWTNGVAGATVSGNYDDFGGQFGLFEGSGTGDARNCVIRRNSGNNPNNVADSLGKYAIGFISLENAPAAGWKLIKLDGVSPNAYESTAAGGWTVDNDQRRTVVQGRYDLAPEFELLYPTNSPFAGFFSALKTAFSTPSVLNTRGIFISPAGANTYTAFPTQVAKGTRAGNFCAPQSLTE</sequence>
<evidence type="ECO:0000313" key="2">
    <source>
        <dbReference type="EMBL" id="QIM50723.1"/>
    </source>
</evidence>
<evidence type="ECO:0008006" key="4">
    <source>
        <dbReference type="Google" id="ProtNLM"/>
    </source>
</evidence>
<accession>A0A6G8IC60</accession>
<feature type="signal peptide" evidence="1">
    <location>
        <begin position="1"/>
        <end position="20"/>
    </location>
</feature>
<proteinExistence type="predicted"/>
<keyword evidence="3" id="KW-1185">Reference proteome</keyword>
<protein>
    <recommendedName>
        <fullName evidence="4">PBP domain-containing protein</fullName>
    </recommendedName>
</protein>
<evidence type="ECO:0000256" key="1">
    <source>
        <dbReference type="SAM" id="SignalP"/>
    </source>
</evidence>
<feature type="chain" id="PRO_5026045732" description="PBP domain-containing protein" evidence="1">
    <location>
        <begin position="21"/>
        <end position="483"/>
    </location>
</feature>
<reference evidence="2 3" key="1">
    <citation type="submission" date="2020-03" db="EMBL/GenBank/DDBJ databases">
        <title>Hydrogenophaga sp. nov. isolated from cyanobacterial mat.</title>
        <authorList>
            <person name="Thorat V."/>
            <person name="Kirdat K."/>
            <person name="Tiwarekar B."/>
            <person name="Costa E.D."/>
            <person name="Yadav A."/>
        </authorList>
    </citation>
    <scope>NUCLEOTIDE SEQUENCE [LARGE SCALE GENOMIC DNA]</scope>
    <source>
        <strain evidence="2 3">BA0156</strain>
    </source>
</reference>
<dbReference type="EMBL" id="CP049989">
    <property type="protein sequence ID" value="QIM50723.1"/>
    <property type="molecule type" value="Genomic_DNA"/>
</dbReference>
<keyword evidence="1" id="KW-0732">Signal</keyword>
<name>A0A6G8IC60_9BURK</name>
<dbReference type="KEGG" id="hcz:G9Q37_00540"/>
<gene>
    <name evidence="2" type="ORF">G9Q37_00540</name>
</gene>
<organism evidence="2 3">
    <name type="scientific">Hydrogenophaga crocea</name>
    <dbReference type="NCBI Taxonomy" id="2716225"/>
    <lineage>
        <taxon>Bacteria</taxon>
        <taxon>Pseudomonadati</taxon>
        <taxon>Pseudomonadota</taxon>
        <taxon>Betaproteobacteria</taxon>
        <taxon>Burkholderiales</taxon>
        <taxon>Comamonadaceae</taxon>
        <taxon>Hydrogenophaga</taxon>
    </lineage>
</organism>